<sequence length="57" mass="6616">MMQKKAAGWRPSRLPVALLSRECCARGKKRQVQAGVTDDTRRVVERLTGLPYERCWR</sequence>
<accession>A0A133L727</accession>
<organism evidence="1 2">
    <name type="scientific">Bifidobacterium longum</name>
    <dbReference type="NCBI Taxonomy" id="216816"/>
    <lineage>
        <taxon>Bacteria</taxon>
        <taxon>Bacillati</taxon>
        <taxon>Actinomycetota</taxon>
        <taxon>Actinomycetes</taxon>
        <taxon>Bifidobacteriales</taxon>
        <taxon>Bifidobacteriaceae</taxon>
        <taxon>Bifidobacterium</taxon>
    </lineage>
</organism>
<evidence type="ECO:0000313" key="1">
    <source>
        <dbReference type="EMBL" id="MZU08936.1"/>
    </source>
</evidence>
<proteinExistence type="predicted"/>
<gene>
    <name evidence="1" type="ORF">GUA24_07980</name>
</gene>
<name>A0A133L727_BIFLN</name>
<evidence type="ECO:0000313" key="2">
    <source>
        <dbReference type="Proteomes" id="UP000638311"/>
    </source>
</evidence>
<dbReference type="Proteomes" id="UP000638311">
    <property type="component" value="Unassembled WGS sequence"/>
</dbReference>
<comment type="caution">
    <text evidence="1">The sequence shown here is derived from an EMBL/GenBank/DDBJ whole genome shotgun (WGS) entry which is preliminary data.</text>
</comment>
<protein>
    <submittedName>
        <fullName evidence="1">Uncharacterized protein</fullName>
    </submittedName>
</protein>
<dbReference type="AlphaFoldDB" id="A0A133L727"/>
<reference evidence="1" key="1">
    <citation type="journal article" date="2019" name="Nat. Med.">
        <title>A library of human gut bacterial isolates paired with longitudinal multiomics data enables mechanistic microbiome research.</title>
        <authorList>
            <person name="Poyet M."/>
            <person name="Groussin M."/>
            <person name="Gibbons S.M."/>
            <person name="Avila-Pacheco J."/>
            <person name="Jiang X."/>
            <person name="Kearney S.M."/>
            <person name="Perrotta A.R."/>
            <person name="Berdy B."/>
            <person name="Zhao S."/>
            <person name="Lieberman T.D."/>
            <person name="Swanson P.K."/>
            <person name="Smith M."/>
            <person name="Roesemann S."/>
            <person name="Alexander J.E."/>
            <person name="Rich S.A."/>
            <person name="Livny J."/>
            <person name="Vlamakis H."/>
            <person name="Clish C."/>
            <person name="Bullock K."/>
            <person name="Deik A."/>
            <person name="Scott J."/>
            <person name="Pierce K.A."/>
            <person name="Xavier R.J."/>
            <person name="Alm E.J."/>
        </authorList>
    </citation>
    <scope>NUCLEOTIDE SEQUENCE</scope>
    <source>
        <strain evidence="1">BIOML-A409</strain>
    </source>
</reference>
<dbReference type="EMBL" id="WXDR01000016">
    <property type="protein sequence ID" value="MZU08936.1"/>
    <property type="molecule type" value="Genomic_DNA"/>
</dbReference>
<dbReference type="RefSeq" id="WP_014485259.1">
    <property type="nucleotide sequence ID" value="NZ_CAXSJW010000028.1"/>
</dbReference>